<evidence type="ECO:0000313" key="5">
    <source>
        <dbReference type="Proteomes" id="UP000216035"/>
    </source>
</evidence>
<dbReference type="OrthoDB" id="1454687at2"/>
<dbReference type="Proteomes" id="UP000216035">
    <property type="component" value="Unassembled WGS sequence"/>
</dbReference>
<feature type="domain" description="Transposase DDE" evidence="3">
    <location>
        <begin position="359"/>
        <end position="480"/>
    </location>
</feature>
<dbReference type="EMBL" id="NOXX01000162">
    <property type="protein sequence ID" value="OYQ46486.1"/>
    <property type="molecule type" value="Genomic_DNA"/>
</dbReference>
<dbReference type="AlphaFoldDB" id="A0A255ZYG4"/>
<evidence type="ECO:0000256" key="1">
    <source>
        <dbReference type="SAM" id="MobiDB-lite"/>
    </source>
</evidence>
<keyword evidence="5" id="KW-1185">Reference proteome</keyword>
<organism evidence="4 5">
    <name type="scientific">Flavobacterium aurantiibacter</name>
    <dbReference type="NCBI Taxonomy" id="2023067"/>
    <lineage>
        <taxon>Bacteria</taxon>
        <taxon>Pseudomonadati</taxon>
        <taxon>Bacteroidota</taxon>
        <taxon>Flavobacteriia</taxon>
        <taxon>Flavobacteriales</taxon>
        <taxon>Flavobacteriaceae</taxon>
        <taxon>Flavobacterium</taxon>
    </lineage>
</organism>
<sequence>MQGHKAYSEKLFTSFQLSNRVPEHNIYRRLKAQLDLEFIRKQTRHYYGTEGQSSIDPVVFFKLILVGYLENLNSDRKIIDHCGMRLDILYFLGYDIDEELPWHSTISRTRQLYGEEVFRSLFKKVLQLCVSKGMVSGKRQALDSAYIKANASMDSVAEKALTEDVLNDAETYADELNQAERNDKHQETVSEQKKKEVEQHHKWKEVEYKNQHKLSTNKDGEVDEYGNLIRPKYLSNHTHYSTTDPDARIAVKPGKPRQFNYSAQTVVDTASHVVTNIVADYSDKRDSQSLSLAISQAKTQLEQNGLQIEEVLADAGYSSGEALRYLEQNNLTGYIPNFGQYKPTREGFVFNAEQNQYECTRGNKAILPYKKTITDSKGYTKKIYRSDNSKCKQCPLRGSCIGKGDFKKIEDSIDKPYYDRMHQRLQTPKAKRMKKLRSSTVEPVLGTLINFMGMRRVWTRGIAGAGKFMLGAATAYNLKKWLNFNPKRVKTGAMVKLREEFAMFKNNIAWLLYLRLEALKNVNP</sequence>
<proteinExistence type="predicted"/>
<reference evidence="4 5" key="1">
    <citation type="submission" date="2017-07" db="EMBL/GenBank/DDBJ databases">
        <title>Flavobacterium cyanobacteriorum sp. nov., isolated from cyanobacterial aggregates in a eutrophic lake.</title>
        <authorList>
            <person name="Cai H."/>
        </authorList>
    </citation>
    <scope>NUCLEOTIDE SEQUENCE [LARGE SCALE GENOMIC DNA]</scope>
    <source>
        <strain evidence="4 5">TH167</strain>
    </source>
</reference>
<dbReference type="InterPro" id="IPR008490">
    <property type="entry name" value="Transposase_InsH_N"/>
</dbReference>
<dbReference type="Pfam" id="PF05598">
    <property type="entry name" value="DUF772"/>
    <property type="match status" value="1"/>
</dbReference>
<feature type="domain" description="Transposase InsH N-terminal" evidence="2">
    <location>
        <begin position="16"/>
        <end position="111"/>
    </location>
</feature>
<gene>
    <name evidence="4" type="ORF">CHX27_04300</name>
</gene>
<feature type="region of interest" description="Disordered" evidence="1">
    <location>
        <begin position="178"/>
        <end position="200"/>
    </location>
</feature>
<dbReference type="PANTHER" id="PTHR33408:SF4">
    <property type="entry name" value="TRANSPOSASE DDE DOMAIN-CONTAINING PROTEIN"/>
    <property type="match status" value="1"/>
</dbReference>
<dbReference type="NCBIfam" id="NF033551">
    <property type="entry name" value="transpos_IS1182"/>
    <property type="match status" value="1"/>
</dbReference>
<evidence type="ECO:0000259" key="3">
    <source>
        <dbReference type="Pfam" id="PF13751"/>
    </source>
</evidence>
<evidence type="ECO:0000313" key="4">
    <source>
        <dbReference type="EMBL" id="OYQ46486.1"/>
    </source>
</evidence>
<dbReference type="RefSeq" id="WP_094485533.1">
    <property type="nucleotide sequence ID" value="NZ_NOXX01000162.1"/>
</dbReference>
<protein>
    <submittedName>
        <fullName evidence="4">DDE transposase</fullName>
    </submittedName>
</protein>
<evidence type="ECO:0000259" key="2">
    <source>
        <dbReference type="Pfam" id="PF05598"/>
    </source>
</evidence>
<dbReference type="InterPro" id="IPR047629">
    <property type="entry name" value="IS1182_transpos"/>
</dbReference>
<name>A0A255ZYG4_9FLAO</name>
<dbReference type="PANTHER" id="PTHR33408">
    <property type="entry name" value="TRANSPOSASE"/>
    <property type="match status" value="1"/>
</dbReference>
<accession>A0A255ZYG4</accession>
<dbReference type="InterPro" id="IPR025668">
    <property type="entry name" value="Tnp_DDE_dom"/>
</dbReference>
<comment type="caution">
    <text evidence="4">The sequence shown here is derived from an EMBL/GenBank/DDBJ whole genome shotgun (WGS) entry which is preliminary data.</text>
</comment>
<dbReference type="Pfam" id="PF13751">
    <property type="entry name" value="DDE_Tnp_1_6"/>
    <property type="match status" value="1"/>
</dbReference>